<sequence>MNVSGCLQAVAAGRGLEEGLETAAEVPVPAASPPPSAPPASSSPSSPSPSPSPSSSSSPPSPSPSPSPPPSSSPASQCGACMHMLTAASIHAQRRRRSRRRRTFFSPRVAAPHSAVQRLTTPSDAAAAAQLRWPMGHIPVEIFELIISHLSRAEVKTLRLVCREFEAKVSAQYFRNVVVPFKAELLSSFGARGDDGSAVKPDVFSSGMRIFQSFGPHILRFALSLEVDEESLAYPPVKTVQKAVPSFWGIYRWPHDDYRRYQDLEGIERAADETESMKEALRCLSKVRNLGLCCDAGLGFLCGPDKVARNAAVRHPVFATQDWRRRSAPSNAANRPVVALNNAAASSQDPAEAAYSRATMVKRMTLAKMVSDAGYVTPDQVKEAVRLMLTTERTTVATIDLDGRSRPANDLERSPGSFLETSTSQGQSCPLIPSNLTMAQMEMLLELEWAHRAMIQSYVIGLIDNASTGCFNNVTTLTLAKIPSSHLHIFCRDDLWSSIPSVKNVSLGVIADWRRISAPTPGFVEDQPVSPVQAVSKAFRLLNSYIGRQPNIESIHFEWICGGEFAPGLYHRNMYILPAPFFENPELMTTPTGLKDHADGLLNLPHAMHVSLKNCWVSPHVLLQTVRHMALSLLEKLELESVSLSGPPTTVPQAPIMQLLRHQHHHQGVHDQAEPNDLAQGMLPDWMGLGPALLQPMPATHTNTPTNSTQNTQPALEKPDLMSWSGVIEHFSPGVKINQLLTHDGDSSDSENPLAGPAPRSTYLPGDFPRHDEGRYPLTSLSFKSCGYVAIDLPYLDSRAVLPSNMGTLPSMNTSGRPDLSRHMQRCGDKMMGLVVPYLTPQELVNLETGFGMGFGWEGVYDERVIEDAISDGMDYPGLGRFSGVIDAGSGDHS</sequence>
<dbReference type="OrthoDB" id="4194555at2759"/>
<gene>
    <name evidence="3" type="ORF">TPAR_06365</name>
</gene>
<dbReference type="InterPro" id="IPR036047">
    <property type="entry name" value="F-box-like_dom_sf"/>
</dbReference>
<feature type="region of interest" description="Disordered" evidence="1">
    <location>
        <begin position="401"/>
        <end position="426"/>
    </location>
</feature>
<organism evidence="3 4">
    <name type="scientific">Tolypocladium paradoxum</name>
    <dbReference type="NCBI Taxonomy" id="94208"/>
    <lineage>
        <taxon>Eukaryota</taxon>
        <taxon>Fungi</taxon>
        <taxon>Dikarya</taxon>
        <taxon>Ascomycota</taxon>
        <taxon>Pezizomycotina</taxon>
        <taxon>Sordariomycetes</taxon>
        <taxon>Hypocreomycetidae</taxon>
        <taxon>Hypocreales</taxon>
        <taxon>Ophiocordycipitaceae</taxon>
        <taxon>Tolypocladium</taxon>
    </lineage>
</organism>
<dbReference type="Proteomes" id="UP000237481">
    <property type="component" value="Unassembled WGS sequence"/>
</dbReference>
<feature type="domain" description="F-box" evidence="2">
    <location>
        <begin position="132"/>
        <end position="177"/>
    </location>
</feature>
<comment type="caution">
    <text evidence="3">The sequence shown here is derived from an EMBL/GenBank/DDBJ whole genome shotgun (WGS) entry which is preliminary data.</text>
</comment>
<protein>
    <recommendedName>
        <fullName evidence="2">F-box domain-containing protein</fullName>
    </recommendedName>
</protein>
<dbReference type="SUPFAM" id="SSF81383">
    <property type="entry name" value="F-box domain"/>
    <property type="match status" value="1"/>
</dbReference>
<evidence type="ECO:0000313" key="3">
    <source>
        <dbReference type="EMBL" id="POR33433.1"/>
    </source>
</evidence>
<proteinExistence type="predicted"/>
<name>A0A2S4KTB5_9HYPO</name>
<feature type="compositionally biased region" description="Pro residues" evidence="1">
    <location>
        <begin position="59"/>
        <end position="72"/>
    </location>
</feature>
<dbReference type="EMBL" id="PKSG01000685">
    <property type="protein sequence ID" value="POR33433.1"/>
    <property type="molecule type" value="Genomic_DNA"/>
</dbReference>
<feature type="region of interest" description="Disordered" evidence="1">
    <location>
        <begin position="21"/>
        <end position="78"/>
    </location>
</feature>
<feature type="region of interest" description="Disordered" evidence="1">
    <location>
        <begin position="739"/>
        <end position="769"/>
    </location>
</feature>
<dbReference type="PROSITE" id="PS50181">
    <property type="entry name" value="FBOX"/>
    <property type="match status" value="1"/>
</dbReference>
<evidence type="ECO:0000256" key="1">
    <source>
        <dbReference type="SAM" id="MobiDB-lite"/>
    </source>
</evidence>
<dbReference type="InterPro" id="IPR001810">
    <property type="entry name" value="F-box_dom"/>
</dbReference>
<feature type="compositionally biased region" description="Basic and acidic residues" evidence="1">
    <location>
        <begin position="401"/>
        <end position="413"/>
    </location>
</feature>
<feature type="compositionally biased region" description="Low complexity" evidence="1">
    <location>
        <begin position="698"/>
        <end position="714"/>
    </location>
</feature>
<accession>A0A2S4KTB5</accession>
<feature type="region of interest" description="Disordered" evidence="1">
    <location>
        <begin position="693"/>
        <end position="714"/>
    </location>
</feature>
<keyword evidence="4" id="KW-1185">Reference proteome</keyword>
<dbReference type="AlphaFoldDB" id="A0A2S4KTB5"/>
<evidence type="ECO:0000313" key="4">
    <source>
        <dbReference type="Proteomes" id="UP000237481"/>
    </source>
</evidence>
<evidence type="ECO:0000259" key="2">
    <source>
        <dbReference type="PROSITE" id="PS50181"/>
    </source>
</evidence>
<reference evidence="3 4" key="1">
    <citation type="submission" date="2018-01" db="EMBL/GenBank/DDBJ databases">
        <title>Harnessing the power of phylogenomics to disentangle the directionality and signatures of interkingdom host jumping in the parasitic fungal genus Tolypocladium.</title>
        <authorList>
            <person name="Quandt C.A."/>
            <person name="Patterson W."/>
            <person name="Spatafora J.W."/>
        </authorList>
    </citation>
    <scope>NUCLEOTIDE SEQUENCE [LARGE SCALE GENOMIC DNA]</scope>
    <source>
        <strain evidence="3 4">NRBC 100945</strain>
    </source>
</reference>